<reference evidence="9 10" key="1">
    <citation type="journal article" date="2015" name="Stand. Genomic Sci.">
        <title>Genomic Encyclopedia of Bacterial and Archaeal Type Strains, Phase III: the genomes of soil and plant-associated and newly described type strains.</title>
        <authorList>
            <person name="Whitman W.B."/>
            <person name="Woyke T."/>
            <person name="Klenk H.P."/>
            <person name="Zhou Y."/>
            <person name="Lilburn T.G."/>
            <person name="Beck B.J."/>
            <person name="De Vos P."/>
            <person name="Vandamme P."/>
            <person name="Eisen J.A."/>
            <person name="Garrity G."/>
            <person name="Hugenholtz P."/>
            <person name="Kyrpides N.C."/>
        </authorList>
    </citation>
    <scope>NUCLEOTIDE SEQUENCE [LARGE SCALE GENOMIC DNA]</scope>
    <source>
        <strain evidence="9 10">CGMCC 1.10685</strain>
    </source>
</reference>
<dbReference type="EMBL" id="VLKW01000005">
    <property type="protein sequence ID" value="TWI46792.1"/>
    <property type="molecule type" value="Genomic_DNA"/>
</dbReference>
<dbReference type="CDD" id="cd12913">
    <property type="entry name" value="PDC1_MCP_like"/>
    <property type="match status" value="1"/>
</dbReference>
<feature type="region of interest" description="Disordered" evidence="5">
    <location>
        <begin position="658"/>
        <end position="711"/>
    </location>
</feature>
<evidence type="ECO:0000256" key="3">
    <source>
        <dbReference type="ARBA" id="ARBA00029447"/>
    </source>
</evidence>
<dbReference type="GO" id="GO:0005886">
    <property type="term" value="C:plasma membrane"/>
    <property type="evidence" value="ECO:0007669"/>
    <property type="project" value="TreeGrafter"/>
</dbReference>
<comment type="similarity">
    <text evidence="3">Belongs to the methyl-accepting chemotaxis (MCP) protein family.</text>
</comment>
<evidence type="ECO:0000256" key="4">
    <source>
        <dbReference type="PROSITE-ProRule" id="PRU00284"/>
    </source>
</evidence>
<dbReference type="Pfam" id="PF00672">
    <property type="entry name" value="HAMP"/>
    <property type="match status" value="1"/>
</dbReference>
<dbReference type="InterPro" id="IPR051310">
    <property type="entry name" value="MCP_chemotaxis"/>
</dbReference>
<evidence type="ECO:0000259" key="7">
    <source>
        <dbReference type="PROSITE" id="PS50111"/>
    </source>
</evidence>
<evidence type="ECO:0000259" key="8">
    <source>
        <dbReference type="PROSITE" id="PS50885"/>
    </source>
</evidence>
<evidence type="ECO:0000256" key="1">
    <source>
        <dbReference type="ARBA" id="ARBA00004370"/>
    </source>
</evidence>
<dbReference type="GO" id="GO:0004888">
    <property type="term" value="F:transmembrane signaling receptor activity"/>
    <property type="evidence" value="ECO:0007669"/>
    <property type="project" value="TreeGrafter"/>
</dbReference>
<protein>
    <submittedName>
        <fullName evidence="9">Methyl-accepting chemotaxis protein</fullName>
    </submittedName>
</protein>
<dbReference type="AlphaFoldDB" id="A0A562PQS9"/>
<name>A0A562PQS9_9BURK</name>
<dbReference type="Pfam" id="PF00015">
    <property type="entry name" value="MCPsignal"/>
    <property type="match status" value="1"/>
</dbReference>
<dbReference type="FunFam" id="1.10.287.950:FF:000001">
    <property type="entry name" value="Methyl-accepting chemotaxis sensory transducer"/>
    <property type="match status" value="1"/>
</dbReference>
<comment type="caution">
    <text evidence="9">The sequence shown here is derived from an EMBL/GenBank/DDBJ whole genome shotgun (WGS) entry which is preliminary data.</text>
</comment>
<dbReference type="CDD" id="cd11386">
    <property type="entry name" value="MCP_signal"/>
    <property type="match status" value="1"/>
</dbReference>
<dbReference type="PROSITE" id="PS50885">
    <property type="entry name" value="HAMP"/>
    <property type="match status" value="1"/>
</dbReference>
<gene>
    <name evidence="9" type="ORF">IP92_03155</name>
</gene>
<dbReference type="Gene3D" id="3.30.450.20">
    <property type="entry name" value="PAS domain"/>
    <property type="match status" value="1"/>
</dbReference>
<keyword evidence="2" id="KW-0488">Methylation</keyword>
<dbReference type="Pfam" id="PF22673">
    <property type="entry name" value="MCP-like_PDC_1"/>
    <property type="match status" value="1"/>
</dbReference>
<evidence type="ECO:0000256" key="2">
    <source>
        <dbReference type="ARBA" id="ARBA00022481"/>
    </source>
</evidence>
<dbReference type="InterPro" id="IPR004089">
    <property type="entry name" value="MCPsignal_dom"/>
</dbReference>
<feature type="transmembrane region" description="Helical" evidence="6">
    <location>
        <begin position="317"/>
        <end position="340"/>
    </location>
</feature>
<dbReference type="Gene3D" id="1.10.287.950">
    <property type="entry name" value="Methyl-accepting chemotaxis protein"/>
    <property type="match status" value="1"/>
</dbReference>
<dbReference type="SMART" id="SM00304">
    <property type="entry name" value="HAMP"/>
    <property type="match status" value="1"/>
</dbReference>
<dbReference type="PROSITE" id="PS50111">
    <property type="entry name" value="CHEMOTAXIS_TRANSDUC_2"/>
    <property type="match status" value="1"/>
</dbReference>
<keyword evidence="6" id="KW-0812">Transmembrane</keyword>
<proteinExistence type="inferred from homology"/>
<keyword evidence="6" id="KW-1133">Transmembrane helix</keyword>
<evidence type="ECO:0000313" key="10">
    <source>
        <dbReference type="Proteomes" id="UP000315112"/>
    </source>
</evidence>
<dbReference type="SUPFAM" id="SSF58104">
    <property type="entry name" value="Methyl-accepting chemotaxis protein (MCP) signaling domain"/>
    <property type="match status" value="1"/>
</dbReference>
<dbReference type="CDD" id="cd06225">
    <property type="entry name" value="HAMP"/>
    <property type="match status" value="1"/>
</dbReference>
<keyword evidence="4" id="KW-0807">Transducer</keyword>
<evidence type="ECO:0000313" key="9">
    <source>
        <dbReference type="EMBL" id="TWI46792.1"/>
    </source>
</evidence>
<dbReference type="RefSeq" id="WP_229418809.1">
    <property type="nucleotide sequence ID" value="NZ_CP046904.1"/>
</dbReference>
<evidence type="ECO:0000256" key="5">
    <source>
        <dbReference type="SAM" id="MobiDB-lite"/>
    </source>
</evidence>
<sequence length="711" mass="73657">MTQAKERRGMSLNARICAAATTLVVLSLAITAAVTGLRSRDSAEDASMQLARTQAAEAADALQSRINSNLAAVVTLGGSVRNTLAAKHALDRDQVGELTKAILSGSRDLIGGAVTMEPNALDGKDAEFANQAPRFDATGRYMPYYTRKADGGVLIEPIVFGTAPGANDWYDIPKKTQKLFFTEPYAYPINGKDVLMASLVAPIVIDGKVQGVASADFALTTLTDILAHMKTVESGQLSLVSSGGLYASHPEAARNGKKADDMPAAALQAIGAGKPYQYEEAGMVHLLQPLHLHDDIAPWAVRLTFPKSVATAPARDLLLFTVIVSALCAVAAGFVMVCVLRRLTRPVRDLARTMTQLAGGNADLSKRLKVRGNDELAVIGTGFNQFVAKIEQVLARVRDSADSVAAASGEISQGNLDLSGRTEQQASALQQTAASMEELTSTVRQNSENATQARELAANASDVATRGGAVVAQVVDTMAAINASSNKVVDIISVIDGIAFQTNILALNAAVEAARAGEQGRGFAVVASEVRNLAQRSASAAKEIKALIGDSVQQVERGSTLVHDAGTTMDEVVGSVRRVADIIAEIASASAEQSGGIGQVNQAIGQMDGVTQQNAALVEEAAAAAESLKMQAAVLVSLVGEFHIGEADDGASLAVPAPAPAPAAATPAPAKAAAKPKATLATPATQAAQPARFKATAGKPVTAGGDEWEEF</sequence>
<dbReference type="PANTHER" id="PTHR43531:SF14">
    <property type="entry name" value="METHYL-ACCEPTING CHEMOTAXIS PROTEIN I-RELATED"/>
    <property type="match status" value="1"/>
</dbReference>
<dbReference type="PANTHER" id="PTHR43531">
    <property type="entry name" value="PROTEIN ICFG"/>
    <property type="match status" value="1"/>
</dbReference>
<dbReference type="Proteomes" id="UP000315112">
    <property type="component" value="Unassembled WGS sequence"/>
</dbReference>
<evidence type="ECO:0000256" key="6">
    <source>
        <dbReference type="SAM" id="Phobius"/>
    </source>
</evidence>
<dbReference type="GO" id="GO:0006935">
    <property type="term" value="P:chemotaxis"/>
    <property type="evidence" value="ECO:0007669"/>
    <property type="project" value="TreeGrafter"/>
</dbReference>
<accession>A0A562PQS9</accession>
<dbReference type="GO" id="GO:0007165">
    <property type="term" value="P:signal transduction"/>
    <property type="evidence" value="ECO:0007669"/>
    <property type="project" value="UniProtKB-KW"/>
</dbReference>
<comment type="subcellular location">
    <subcellularLocation>
        <location evidence="1">Membrane</location>
    </subcellularLocation>
</comment>
<feature type="domain" description="HAMP" evidence="8">
    <location>
        <begin position="341"/>
        <end position="395"/>
    </location>
</feature>
<feature type="domain" description="Methyl-accepting transducer" evidence="7">
    <location>
        <begin position="400"/>
        <end position="629"/>
    </location>
</feature>
<dbReference type="SMART" id="SM00283">
    <property type="entry name" value="MA"/>
    <property type="match status" value="1"/>
</dbReference>
<keyword evidence="6" id="KW-0472">Membrane</keyword>
<organism evidence="9 10">
    <name type="scientific">Pseudoduganella flava</name>
    <dbReference type="NCBI Taxonomy" id="871742"/>
    <lineage>
        <taxon>Bacteria</taxon>
        <taxon>Pseudomonadati</taxon>
        <taxon>Pseudomonadota</taxon>
        <taxon>Betaproteobacteria</taxon>
        <taxon>Burkholderiales</taxon>
        <taxon>Oxalobacteraceae</taxon>
        <taxon>Telluria group</taxon>
        <taxon>Pseudoduganella</taxon>
    </lineage>
</organism>
<dbReference type="InterPro" id="IPR003660">
    <property type="entry name" value="HAMP_dom"/>
</dbReference>
<feature type="compositionally biased region" description="Low complexity" evidence="5">
    <location>
        <begin position="662"/>
        <end position="691"/>
    </location>
</feature>